<gene>
    <name evidence="2" type="ORF">LshimejAT787_0113140</name>
</gene>
<dbReference type="OrthoDB" id="2687798at2759"/>
<feature type="compositionally biased region" description="Basic and acidic residues" evidence="1">
    <location>
        <begin position="34"/>
        <end position="44"/>
    </location>
</feature>
<dbReference type="AlphaFoldDB" id="A0A9P3PEB3"/>
<name>A0A9P3PEB3_LYOSH</name>
<proteinExistence type="predicted"/>
<keyword evidence="3" id="KW-1185">Reference proteome</keyword>
<feature type="compositionally biased region" description="Gly residues" evidence="1">
    <location>
        <begin position="108"/>
        <end position="123"/>
    </location>
</feature>
<evidence type="ECO:0000313" key="2">
    <source>
        <dbReference type="EMBL" id="GLB34430.1"/>
    </source>
</evidence>
<feature type="region of interest" description="Disordered" evidence="1">
    <location>
        <begin position="15"/>
        <end position="123"/>
    </location>
</feature>
<dbReference type="EMBL" id="BRPK01000001">
    <property type="protein sequence ID" value="GLB34430.1"/>
    <property type="molecule type" value="Genomic_DNA"/>
</dbReference>
<dbReference type="Proteomes" id="UP001063166">
    <property type="component" value="Unassembled WGS sequence"/>
</dbReference>
<evidence type="ECO:0000313" key="3">
    <source>
        <dbReference type="Proteomes" id="UP001063166"/>
    </source>
</evidence>
<evidence type="ECO:0000256" key="1">
    <source>
        <dbReference type="SAM" id="MobiDB-lite"/>
    </source>
</evidence>
<sequence>MITRIVRTALAIRPPQRGVQTSSALLADAQVPKHTTDSYNKEPDTSPPSDTKIHRVDPDSDSAQKPYEPPSGEWSRAGTRTNEFMSAKREHPYTVQQGAGAGASQTGAGSGGMTAGGGKPQGR</sequence>
<accession>A0A9P3PEB3</accession>
<protein>
    <submittedName>
        <fullName evidence="2">Uncharacterized protein</fullName>
    </submittedName>
</protein>
<reference evidence="2" key="1">
    <citation type="submission" date="2022-07" db="EMBL/GenBank/DDBJ databases">
        <title>The genome of Lyophyllum shimeji provides insight into the initial evolution of ectomycorrhizal fungal genome.</title>
        <authorList>
            <person name="Kobayashi Y."/>
            <person name="Shibata T."/>
            <person name="Hirakawa H."/>
            <person name="Shigenobu S."/>
            <person name="Nishiyama T."/>
            <person name="Yamada A."/>
            <person name="Hasebe M."/>
            <person name="Kawaguchi M."/>
        </authorList>
    </citation>
    <scope>NUCLEOTIDE SEQUENCE</scope>
    <source>
        <strain evidence="2">AT787</strain>
    </source>
</reference>
<organism evidence="2 3">
    <name type="scientific">Lyophyllum shimeji</name>
    <name type="common">Hon-shimeji</name>
    <name type="synonym">Tricholoma shimeji</name>
    <dbReference type="NCBI Taxonomy" id="47721"/>
    <lineage>
        <taxon>Eukaryota</taxon>
        <taxon>Fungi</taxon>
        <taxon>Dikarya</taxon>
        <taxon>Basidiomycota</taxon>
        <taxon>Agaricomycotina</taxon>
        <taxon>Agaricomycetes</taxon>
        <taxon>Agaricomycetidae</taxon>
        <taxon>Agaricales</taxon>
        <taxon>Tricholomatineae</taxon>
        <taxon>Lyophyllaceae</taxon>
        <taxon>Lyophyllum</taxon>
    </lineage>
</organism>
<comment type="caution">
    <text evidence="2">The sequence shown here is derived from an EMBL/GenBank/DDBJ whole genome shotgun (WGS) entry which is preliminary data.</text>
</comment>